<dbReference type="AlphaFoldDB" id="H3RF64"/>
<dbReference type="OrthoDB" id="1903830at2"/>
<reference evidence="1 2" key="1">
    <citation type="journal article" date="2012" name="Mol. Microbiol.">
        <title>The genetic and structural basis of two distinct terminal side branch residues in stewartan and amylovoran exopolysaccharides and their potential role in host adaptation.</title>
        <authorList>
            <person name="Wang X."/>
            <person name="Yang F."/>
            <person name="von Bodman S.B."/>
        </authorList>
    </citation>
    <scope>NUCLEOTIDE SEQUENCE [LARGE SCALE GENOMIC DNA]</scope>
    <source>
        <strain evidence="1 2">DC283</strain>
    </source>
</reference>
<dbReference type="EMBL" id="AHIE01000020">
    <property type="protein sequence ID" value="EHT99906.1"/>
    <property type="molecule type" value="Genomic_DNA"/>
</dbReference>
<dbReference type="Proteomes" id="UP000005050">
    <property type="component" value="Unassembled WGS sequence"/>
</dbReference>
<evidence type="ECO:0000313" key="1">
    <source>
        <dbReference type="EMBL" id="EHT99906.1"/>
    </source>
</evidence>
<dbReference type="RefSeq" id="WP_006120106.1">
    <property type="nucleotide sequence ID" value="NZ_AHIE01000020.1"/>
</dbReference>
<gene>
    <name evidence="1" type="ORF">CKS_1995</name>
</gene>
<accession>H3RF64</accession>
<proteinExistence type="predicted"/>
<name>H3RF64_PANSE</name>
<dbReference type="STRING" id="660596.DSJ_17455"/>
<sequence>MHSKSDALYFGGFLNGEPTQFIEFADGAINITSPNPVNIKCSTANITAPGGVNVTTPEMHVTGNITVSVTFKPSVQRAPVPGK</sequence>
<protein>
    <submittedName>
        <fullName evidence="1">Uncharacterized protein</fullName>
    </submittedName>
</protein>
<evidence type="ECO:0000313" key="2">
    <source>
        <dbReference type="Proteomes" id="UP000005050"/>
    </source>
</evidence>
<organism evidence="1 2">
    <name type="scientific">Pantoea stewartii subsp. stewartii DC283</name>
    <dbReference type="NCBI Taxonomy" id="660596"/>
    <lineage>
        <taxon>Bacteria</taxon>
        <taxon>Pseudomonadati</taxon>
        <taxon>Pseudomonadota</taxon>
        <taxon>Gammaproteobacteria</taxon>
        <taxon>Enterobacterales</taxon>
        <taxon>Erwiniaceae</taxon>
        <taxon>Pantoea</taxon>
    </lineage>
</organism>
<comment type="caution">
    <text evidence="1">The sequence shown here is derived from an EMBL/GenBank/DDBJ whole genome shotgun (WGS) entry which is preliminary data.</text>
</comment>
<dbReference type="PATRIC" id="fig|660596.6.peg.2790"/>